<proteinExistence type="predicted"/>
<dbReference type="GO" id="GO:0016887">
    <property type="term" value="F:ATP hydrolysis activity"/>
    <property type="evidence" value="ECO:0007669"/>
    <property type="project" value="InterPro"/>
</dbReference>
<dbReference type="PANTHER" id="PTHR35894:SF7">
    <property type="entry name" value="GENERAL SECRETION PATHWAY PROTEIN A-RELATED"/>
    <property type="match status" value="1"/>
</dbReference>
<evidence type="ECO:0000259" key="1">
    <source>
        <dbReference type="Pfam" id="PF13401"/>
    </source>
</evidence>
<sequence length="359" mass="40859">MSGQVYRFSWRTISTWLYRYKKRGVTSLETKTRADKCAQRKVQVGELAEAINEVLPTLSANKVGHIPKSTWYRCLLERNDFTRQQLARTTGRSFALKPSPQFKTTPLGEKIMINAIWGLSQLPFKRHPDNLLNQQQEILKFVKIHAQQGGFSVILGQPGVGETVLREPIEQFDQGQEYSVISCSRTLHTYRQIVWQLADAFQLETTDKAIEKALIQAAFAQVKARKTLYILIDEAHLLEIGILRQLRLLFERFPKTHNLILFGQPELLHTLSLSANQDIKGRITDSATITPLNEDDLRDNIVQELATAKMGMNTFDEGAMELIIRSVEGNLRLCRNLCLASPIEAARETKKTVTMTHVN</sequence>
<evidence type="ECO:0000313" key="3">
    <source>
        <dbReference type="Proteomes" id="UP000229740"/>
    </source>
</evidence>
<dbReference type="InterPro" id="IPR052026">
    <property type="entry name" value="ExeA_AAA_ATPase_DNA-bind"/>
</dbReference>
<dbReference type="PANTHER" id="PTHR35894">
    <property type="entry name" value="GENERAL SECRETION PATHWAY PROTEIN A-RELATED"/>
    <property type="match status" value="1"/>
</dbReference>
<accession>A0A2G6E034</accession>
<dbReference type="Pfam" id="PF13401">
    <property type="entry name" value="AAA_22"/>
    <property type="match status" value="1"/>
</dbReference>
<dbReference type="Gene3D" id="3.40.50.300">
    <property type="entry name" value="P-loop containing nucleotide triphosphate hydrolases"/>
    <property type="match status" value="1"/>
</dbReference>
<feature type="domain" description="ORC1/DEAH AAA+ ATPase" evidence="1">
    <location>
        <begin position="147"/>
        <end position="271"/>
    </location>
</feature>
<gene>
    <name evidence="2" type="ORF">CSB45_15990</name>
</gene>
<comment type="caution">
    <text evidence="2">The sequence shown here is derived from an EMBL/GenBank/DDBJ whole genome shotgun (WGS) entry which is preliminary data.</text>
</comment>
<dbReference type="AlphaFoldDB" id="A0A2G6E034"/>
<protein>
    <recommendedName>
        <fullName evidence="1">ORC1/DEAH AAA+ ATPase domain-containing protein</fullName>
    </recommendedName>
</protein>
<evidence type="ECO:0000313" key="2">
    <source>
        <dbReference type="EMBL" id="PID55446.1"/>
    </source>
</evidence>
<dbReference type="EMBL" id="PDPS01000108">
    <property type="protein sequence ID" value="PID55446.1"/>
    <property type="molecule type" value="Genomic_DNA"/>
</dbReference>
<reference evidence="2 3" key="1">
    <citation type="submission" date="2017-10" db="EMBL/GenBank/DDBJ databases">
        <title>Novel microbial diversity and functional potential in the marine mammal oral microbiome.</title>
        <authorList>
            <person name="Dudek N.K."/>
            <person name="Sun C.L."/>
            <person name="Burstein D."/>
            <person name="Kantor R.S."/>
            <person name="Aliaga Goltsman D.S."/>
            <person name="Bik E.M."/>
            <person name="Thomas B.C."/>
            <person name="Banfield J.F."/>
            <person name="Relman D.A."/>
        </authorList>
    </citation>
    <scope>NUCLEOTIDE SEQUENCE [LARGE SCALE GENOMIC DNA]</scope>
    <source>
        <strain evidence="2">DOLZORAL124_49_17</strain>
    </source>
</reference>
<name>A0A2G6E034_9BACT</name>
<dbReference type="InterPro" id="IPR049945">
    <property type="entry name" value="AAA_22"/>
</dbReference>
<organism evidence="2 3">
    <name type="scientific">candidate division KSB3 bacterium</name>
    <dbReference type="NCBI Taxonomy" id="2044937"/>
    <lineage>
        <taxon>Bacteria</taxon>
        <taxon>candidate division KSB3</taxon>
    </lineage>
</organism>
<dbReference type="InterPro" id="IPR027417">
    <property type="entry name" value="P-loop_NTPase"/>
</dbReference>
<dbReference type="Proteomes" id="UP000229740">
    <property type="component" value="Unassembled WGS sequence"/>
</dbReference>
<dbReference type="SUPFAM" id="SSF52540">
    <property type="entry name" value="P-loop containing nucleoside triphosphate hydrolases"/>
    <property type="match status" value="1"/>
</dbReference>